<dbReference type="AlphaFoldDB" id="A0A8X6ILC7"/>
<keyword evidence="3" id="KW-1185">Reference proteome</keyword>
<comment type="caution">
    <text evidence="2">The sequence shown here is derived from an EMBL/GenBank/DDBJ whole genome shotgun (WGS) entry which is preliminary data.</text>
</comment>
<dbReference type="Proteomes" id="UP000887116">
    <property type="component" value="Unassembled WGS sequence"/>
</dbReference>
<accession>A0A8X6ILC7</accession>
<protein>
    <submittedName>
        <fullName evidence="2">Uncharacterized protein</fullName>
    </submittedName>
</protein>
<feature type="compositionally biased region" description="Basic and acidic residues" evidence="1">
    <location>
        <begin position="35"/>
        <end position="45"/>
    </location>
</feature>
<evidence type="ECO:0000256" key="1">
    <source>
        <dbReference type="SAM" id="MobiDB-lite"/>
    </source>
</evidence>
<feature type="region of interest" description="Disordered" evidence="1">
    <location>
        <begin position="65"/>
        <end position="84"/>
    </location>
</feature>
<reference evidence="2" key="1">
    <citation type="submission" date="2020-07" db="EMBL/GenBank/DDBJ databases">
        <title>Multicomponent nature underlies the extraordinary mechanical properties of spider dragline silk.</title>
        <authorList>
            <person name="Kono N."/>
            <person name="Nakamura H."/>
            <person name="Mori M."/>
            <person name="Yoshida Y."/>
            <person name="Ohtoshi R."/>
            <person name="Malay A.D."/>
            <person name="Moran D.A.P."/>
            <person name="Tomita M."/>
            <person name="Numata K."/>
            <person name="Arakawa K."/>
        </authorList>
    </citation>
    <scope>NUCLEOTIDE SEQUENCE</scope>
</reference>
<organism evidence="2 3">
    <name type="scientific">Trichonephila clavata</name>
    <name type="common">Joro spider</name>
    <name type="synonym">Nephila clavata</name>
    <dbReference type="NCBI Taxonomy" id="2740835"/>
    <lineage>
        <taxon>Eukaryota</taxon>
        <taxon>Metazoa</taxon>
        <taxon>Ecdysozoa</taxon>
        <taxon>Arthropoda</taxon>
        <taxon>Chelicerata</taxon>
        <taxon>Arachnida</taxon>
        <taxon>Araneae</taxon>
        <taxon>Araneomorphae</taxon>
        <taxon>Entelegynae</taxon>
        <taxon>Araneoidea</taxon>
        <taxon>Nephilidae</taxon>
        <taxon>Trichonephila</taxon>
    </lineage>
</organism>
<evidence type="ECO:0000313" key="2">
    <source>
        <dbReference type="EMBL" id="GFR06945.1"/>
    </source>
</evidence>
<sequence>MFLFSKTWSPSTHSTAKLERRKLFRHHLPLTPPPRRIEETPRCEKSNQGSCQTHRLGLTNSLKFKSDLNHKTSPGDRVRAISSF</sequence>
<gene>
    <name evidence="2" type="ORF">TNCT_115221</name>
</gene>
<feature type="region of interest" description="Disordered" evidence="1">
    <location>
        <begin position="28"/>
        <end position="52"/>
    </location>
</feature>
<evidence type="ECO:0000313" key="3">
    <source>
        <dbReference type="Proteomes" id="UP000887116"/>
    </source>
</evidence>
<proteinExistence type="predicted"/>
<name>A0A8X6ILC7_TRICU</name>
<dbReference type="EMBL" id="BMAO01006209">
    <property type="protein sequence ID" value="GFR06945.1"/>
    <property type="molecule type" value="Genomic_DNA"/>
</dbReference>